<feature type="compositionally biased region" description="Basic and acidic residues" evidence="1">
    <location>
        <begin position="459"/>
        <end position="469"/>
    </location>
</feature>
<proteinExistence type="predicted"/>
<dbReference type="OrthoDB" id="298589at2759"/>
<evidence type="ECO:0000313" key="2">
    <source>
        <dbReference type="EMBL" id="QDZ19469.1"/>
    </source>
</evidence>
<evidence type="ECO:0000256" key="1">
    <source>
        <dbReference type="SAM" id="MobiDB-lite"/>
    </source>
</evidence>
<dbReference type="Proteomes" id="UP000316726">
    <property type="component" value="Chromosome 3"/>
</dbReference>
<sequence>MEGGERGGAGCATTSGKGNLLQDVDGCCRELYGLLRERNVLGESCPGVHLQDTVVFGAEGEVEAWYFTSAKKKRRQGGAVGDQGGQLLKKHSRHCTGQRILEEWSKDVRKGSRSPTDCAAYLLYPDSSGLPGPHLDQETGTNLEFLDWFQAEAFLHKGEFPKYGVLQRAAGGSREREARNSVICVTWSPKLCLVERRTNCNRVDDTQVPLHERMITFEGRESFRLSTSAPLSGTKVAELVQGACKSIVDHVGAVTRREQNIVRLVAYFKVESSLRVSLLWCSSLRLLHRVPGSPGLFASLRVNLDPNIRVKRGTIASRRQGRRVWRIGDFECPSCSKVFEKRERCEVMYKTIIAHHEKESGGQANESRTVPDVLARTEGPSLNAKKFADVASNPAFLYKTCYMCVDCCLDYTSTALEDLSAANPASMMVGMTGEFSGPELQSYNILNLMMEEEGLLGEHQGEGEADKAKACRGRPLSASQAQSKSKGGDKGKKVLRSRPNSAAIRRLSQPKTNREALGSRGTARENNLIVGAEPKAGKIAWDSGQGGKVAFSYDNFLEELGAEEERGSETLDPASSDIPMDRFMKINNLTEEELEYLKTVLD</sequence>
<dbReference type="EMBL" id="CP031036">
    <property type="protein sequence ID" value="QDZ19469.1"/>
    <property type="molecule type" value="Genomic_DNA"/>
</dbReference>
<protein>
    <submittedName>
        <fullName evidence="2">Uncharacterized protein</fullName>
    </submittedName>
</protein>
<gene>
    <name evidence="2" type="ORF">A3770_03p19870</name>
</gene>
<name>A0A5B8MGC3_9CHLO</name>
<keyword evidence="3" id="KW-1185">Reference proteome</keyword>
<reference evidence="2 3" key="1">
    <citation type="submission" date="2018-07" db="EMBL/GenBank/DDBJ databases">
        <title>The complete nuclear genome of the prasinophyte Chloropicon primus (CCMP1205).</title>
        <authorList>
            <person name="Pombert J.-F."/>
            <person name="Otis C."/>
            <person name="Turmel M."/>
            <person name="Lemieux C."/>
        </authorList>
    </citation>
    <scope>NUCLEOTIDE SEQUENCE [LARGE SCALE GENOMIC DNA]</scope>
    <source>
        <strain evidence="2 3">CCMP1205</strain>
    </source>
</reference>
<organism evidence="2 3">
    <name type="scientific">Chloropicon primus</name>
    <dbReference type="NCBI Taxonomy" id="1764295"/>
    <lineage>
        <taxon>Eukaryota</taxon>
        <taxon>Viridiplantae</taxon>
        <taxon>Chlorophyta</taxon>
        <taxon>Chloropicophyceae</taxon>
        <taxon>Chloropicales</taxon>
        <taxon>Chloropicaceae</taxon>
        <taxon>Chloropicon</taxon>
    </lineage>
</organism>
<dbReference type="AlphaFoldDB" id="A0A5B8MGC3"/>
<evidence type="ECO:0000313" key="3">
    <source>
        <dbReference type="Proteomes" id="UP000316726"/>
    </source>
</evidence>
<feature type="region of interest" description="Disordered" evidence="1">
    <location>
        <begin position="459"/>
        <end position="522"/>
    </location>
</feature>
<accession>A0A5B8MGC3</accession>